<reference key="2">
    <citation type="submission" date="2011-04" db="EMBL/GenBank/DDBJ databases">
        <title>Whole genome sequence of Melissococcus plutonius ATCC 35311.</title>
        <authorList>
            <person name="Okumura K."/>
            <person name="Arai R."/>
            <person name="Osaki M."/>
            <person name="Okura M."/>
            <person name="Kirikae T."/>
            <person name="Takamatsu D."/>
            <person name="Akiyama T."/>
        </authorList>
    </citation>
    <scope>NUCLEOTIDE SEQUENCE</scope>
    <source>
        <strain>ATCC 35311</strain>
    </source>
</reference>
<gene>
    <name evidence="3" type="ordered locus">MPTP_1044</name>
</gene>
<evidence type="ECO:0000256" key="1">
    <source>
        <dbReference type="SAM" id="MobiDB-lite"/>
    </source>
</evidence>
<dbReference type="EMBL" id="AP012200">
    <property type="protein sequence ID" value="BAK21500.1"/>
    <property type="molecule type" value="Genomic_DNA"/>
</dbReference>
<proteinExistence type="predicted"/>
<accession>F3YAH2</accession>
<dbReference type="HOGENOM" id="CLU_2494262_0_0_9"/>
<dbReference type="STRING" id="940190.MPTP_1044"/>
<keyword evidence="4" id="KW-1185">Reference proteome</keyword>
<evidence type="ECO:0000313" key="4">
    <source>
        <dbReference type="Proteomes" id="UP000008456"/>
    </source>
</evidence>
<dbReference type="Proteomes" id="UP000008456">
    <property type="component" value="Chromosome"/>
</dbReference>
<dbReference type="KEGG" id="mps:MPTP_1044"/>
<feature type="region of interest" description="Disordered" evidence="1">
    <location>
        <begin position="24"/>
        <end position="53"/>
    </location>
</feature>
<reference evidence="3 4" key="1">
    <citation type="journal article" date="2011" name="J. Bacteriol.">
        <title>Complete genome sequence of Melissococcus plutonius ATCC 35311.</title>
        <authorList>
            <person name="Okumura K."/>
            <person name="Arai R."/>
            <person name="Okura M."/>
            <person name="Kirikae T."/>
            <person name="Takamatsu D."/>
            <person name="Osaki M."/>
            <person name="Miyoshi-Akiyama T."/>
        </authorList>
    </citation>
    <scope>NUCLEOTIDE SEQUENCE [LARGE SCALE GENOMIC DNA]</scope>
    <source>
        <strain evidence="4">ATCC 35311 / CIP 104052 / LMG 20360 / NCIMB 702443</strain>
    </source>
</reference>
<dbReference type="PROSITE" id="PS51257">
    <property type="entry name" value="PROKAR_LIPOPROTEIN"/>
    <property type="match status" value="1"/>
</dbReference>
<feature type="chain" id="PRO_5039153720" description="Lipoprotein" evidence="2">
    <location>
        <begin position="20"/>
        <end position="86"/>
    </location>
</feature>
<dbReference type="AlphaFoldDB" id="F3YAH2"/>
<dbReference type="RefSeq" id="WP_013773938.1">
    <property type="nucleotide sequence ID" value="NC_015516.1"/>
</dbReference>
<keyword evidence="2" id="KW-0732">Signal</keyword>
<protein>
    <recommendedName>
        <fullName evidence="5">Lipoprotein</fullName>
    </recommendedName>
</protein>
<sequence>MKKIISLSMVLTFGMLLSACGSSKDAAKSQESTNSSHPIKNEKKAAKKKIPKTVTSSDFVKSADEASFDGKVLKGNTYTIKMQQNH</sequence>
<evidence type="ECO:0000256" key="2">
    <source>
        <dbReference type="SAM" id="SignalP"/>
    </source>
</evidence>
<feature type="signal peptide" evidence="2">
    <location>
        <begin position="1"/>
        <end position="19"/>
    </location>
</feature>
<name>F3YAH2_MELPT</name>
<evidence type="ECO:0000313" key="3">
    <source>
        <dbReference type="EMBL" id="BAK21500.1"/>
    </source>
</evidence>
<organism evidence="3 4">
    <name type="scientific">Melissococcus plutonius (strain ATCC 35311 / DSM 29964 / CIP 104052 / LMG 20360 / NCIMB 702443)</name>
    <dbReference type="NCBI Taxonomy" id="940190"/>
    <lineage>
        <taxon>Bacteria</taxon>
        <taxon>Bacillati</taxon>
        <taxon>Bacillota</taxon>
        <taxon>Bacilli</taxon>
        <taxon>Lactobacillales</taxon>
        <taxon>Enterococcaceae</taxon>
        <taxon>Melissococcus</taxon>
    </lineage>
</organism>
<evidence type="ECO:0008006" key="5">
    <source>
        <dbReference type="Google" id="ProtNLM"/>
    </source>
</evidence>